<proteinExistence type="predicted"/>
<feature type="domain" description="SEC7" evidence="4">
    <location>
        <begin position="451"/>
        <end position="622"/>
    </location>
</feature>
<sequence>MPKQSAIQSIQSAFATKKKVRQSESDAKRPTTGALAEESETHNSDLLHPTKESHSRGSISASLSLDIPERTSGDVGGASEVPKDGEEARKSQLQVRSPNTKRFSLMRFRHASDSALHTRVKQEEQPSLPLPILQLQTADEAPKIIKTSPTFEMNTSPATPTSAATTKKSWLARAHGSKLGRESASSSSIKPATSPAPNASRRQLDTIASNPAMRGSRVTFDETTRPSLSADGHHPPPYDENHGLHVPHPRLSESSRSTTGSGDDIAYATTTTTTTTTTTFWRIPRRKRNPNRNSMFPLPAKGEGLIVAEGHGNTSTTDLRPMDTMSARPSSQMSSKELADLAAKRRPTGDFAQHRMGTALAASAFPFIGPGSPGAAMLRSESKGSAASIHSDTSTPGSGTPRSITRRGRSATMNSLEHPEGRTSGRSSLGGFFGLRIRRDSEPQSRTASPQPGHGGSMAFADASTDKLIVPDKKEDDTPETYLARLENTISRGVVASLLSRSGDEFHQKVLKAYMATFDFTKDPMDMALRKLLMEVELPRETQQIDRVLEAFAERYHECNPQIFVNSGSAYFIAFSLLILHTDVFNKANRHKMQKADYLKNTQGEGIGNEILECFYDNITYTPFIHVEDDIEFGEKLMQRPKKGLFGRSQTDLHRMKEPIDPYTLILENRLDWLRPTLKEVMQLDDPFNYLGTAHKFDMAELHRSFFKTGVLQIVSERSRPNAFQSPSTVENPQDANPGVVDIKITKVGTLWRKDLKRKRTRSPWQEWGVILTGSQLYFFKNLSWIKDLLHQQKKHREEGNINNPVVFSPPLLVFKPDALLSTDNAVALHDGAYKKHKHAFAFVRHSGMLEYFLADDEEDMNDWIAKLNYAATFRTAGIRMRGAYDVNRNRGVRRLDSTSTIPRPKLTGDTNGRKLSVDPQLAMEISVARRQLMEAKISEADKKLENTNKQMELLLRNARHLQILAPIQAKAREQVIHSAAALSAKLKWVRMEYWKLQCHRDILALDLEDEKAMCGEESLRTLSAPKAPGSPRSSIVRPSTAGSATPTPSHYGTPLEPLQPIQSASSTKKQLENWEMPKLQITGSQENVASPIALSPQSPKLAPTPSQQPEEVVNVSTLDTVSARPSEDLTRPTTPVKSHSPADSQTSFEEAMFSADSVNELERRPSEKEKDKDRNPIPKIRTSLKNTLRDVPIRGHRSRKSKDFNNSAPESDKKKDKEDSTDEGLQRSSKSFTVHGKKASIITFGSEWNSMTPEERLRRHRSAASNMNGESDASESSGLIRRPSVATAISSKSASTIMPPPVEETGEDTSSSTIKASSLVADDASSKLELVPTAEKRTEDAKTAAPVVTAE</sequence>
<feature type="region of interest" description="Disordered" evidence="2">
    <location>
        <begin position="1021"/>
        <end position="1070"/>
    </location>
</feature>
<dbReference type="GO" id="GO:0005085">
    <property type="term" value="F:guanyl-nucleotide exchange factor activity"/>
    <property type="evidence" value="ECO:0007669"/>
    <property type="project" value="InterPro"/>
</dbReference>
<feature type="compositionally biased region" description="Basic and acidic residues" evidence="2">
    <location>
        <begin position="39"/>
        <end position="55"/>
    </location>
</feature>
<dbReference type="PROSITE" id="PS50003">
    <property type="entry name" value="PH_DOMAIN"/>
    <property type="match status" value="1"/>
</dbReference>
<dbReference type="OrthoDB" id="430364at2759"/>
<dbReference type="SUPFAM" id="SSF48425">
    <property type="entry name" value="Sec7 domain"/>
    <property type="match status" value="1"/>
</dbReference>
<feature type="region of interest" description="Disordered" evidence="2">
    <location>
        <begin position="1095"/>
        <end position="1352"/>
    </location>
</feature>
<evidence type="ECO:0000256" key="2">
    <source>
        <dbReference type="SAM" id="MobiDB-lite"/>
    </source>
</evidence>
<dbReference type="InterPro" id="IPR023394">
    <property type="entry name" value="Sec7_C_sf"/>
</dbReference>
<dbReference type="InterPro" id="IPR001849">
    <property type="entry name" value="PH_domain"/>
</dbReference>
<feature type="compositionally biased region" description="Polar residues" evidence="2">
    <location>
        <begin position="383"/>
        <end position="403"/>
    </location>
</feature>
<protein>
    <recommendedName>
        <fullName evidence="7">SEC7 domain-containing protein</fullName>
    </recommendedName>
</protein>
<dbReference type="Gene3D" id="2.30.29.30">
    <property type="entry name" value="Pleckstrin-homology domain (PH domain)/Phosphotyrosine-binding domain (PTB)"/>
    <property type="match status" value="1"/>
</dbReference>
<evidence type="ECO:0000313" key="6">
    <source>
        <dbReference type="Proteomes" id="UP000275078"/>
    </source>
</evidence>
<feature type="compositionally biased region" description="Low complexity" evidence="2">
    <location>
        <begin position="155"/>
        <end position="169"/>
    </location>
</feature>
<evidence type="ECO:0008006" key="7">
    <source>
        <dbReference type="Google" id="ProtNLM"/>
    </source>
</evidence>
<name>A0A3N4HZ29_ASCIM</name>
<dbReference type="InterPro" id="IPR011993">
    <property type="entry name" value="PH-like_dom_sf"/>
</dbReference>
<evidence type="ECO:0000259" key="3">
    <source>
        <dbReference type="PROSITE" id="PS50003"/>
    </source>
</evidence>
<dbReference type="EMBL" id="ML119705">
    <property type="protein sequence ID" value="RPA78939.1"/>
    <property type="molecule type" value="Genomic_DNA"/>
</dbReference>
<keyword evidence="6" id="KW-1185">Reference proteome</keyword>
<feature type="compositionally biased region" description="Low complexity" evidence="2">
    <location>
        <begin position="183"/>
        <end position="197"/>
    </location>
</feature>
<dbReference type="GO" id="GO:0032012">
    <property type="term" value="P:regulation of ARF protein signal transduction"/>
    <property type="evidence" value="ECO:0007669"/>
    <property type="project" value="InterPro"/>
</dbReference>
<dbReference type="InterPro" id="IPR000904">
    <property type="entry name" value="Sec7_dom"/>
</dbReference>
<dbReference type="Proteomes" id="UP000275078">
    <property type="component" value="Unassembled WGS sequence"/>
</dbReference>
<evidence type="ECO:0000259" key="4">
    <source>
        <dbReference type="PROSITE" id="PS50190"/>
    </source>
</evidence>
<dbReference type="STRING" id="1160509.A0A3N4HZ29"/>
<dbReference type="Pfam" id="PF01369">
    <property type="entry name" value="Sec7"/>
    <property type="match status" value="1"/>
</dbReference>
<feature type="compositionally biased region" description="Polar residues" evidence="2">
    <location>
        <begin position="1105"/>
        <end position="1121"/>
    </location>
</feature>
<feature type="compositionally biased region" description="Polar residues" evidence="2">
    <location>
        <begin position="1032"/>
        <end position="1051"/>
    </location>
</feature>
<feature type="compositionally biased region" description="Low complexity" evidence="2">
    <location>
        <begin position="1285"/>
        <end position="1298"/>
    </location>
</feature>
<feature type="compositionally biased region" description="Polar residues" evidence="2">
    <location>
        <begin position="91"/>
        <end position="102"/>
    </location>
</feature>
<feature type="compositionally biased region" description="Basic and acidic residues" evidence="2">
    <location>
        <begin position="81"/>
        <end position="90"/>
    </location>
</feature>
<feature type="compositionally biased region" description="Polar residues" evidence="2">
    <location>
        <begin position="252"/>
        <end position="261"/>
    </location>
</feature>
<feature type="region of interest" description="Disordered" evidence="2">
    <location>
        <begin position="1"/>
        <end position="104"/>
    </location>
</feature>
<dbReference type="SMART" id="SM00233">
    <property type="entry name" value="PH"/>
    <property type="match status" value="1"/>
</dbReference>
<feature type="region of interest" description="Disordered" evidence="2">
    <location>
        <begin position="312"/>
        <end position="334"/>
    </location>
</feature>
<dbReference type="PANTHER" id="PTHR10663">
    <property type="entry name" value="GUANYL-NUCLEOTIDE EXCHANGE FACTOR"/>
    <property type="match status" value="1"/>
</dbReference>
<feature type="region of interest" description="Disordered" evidence="2">
    <location>
        <begin position="375"/>
        <end position="458"/>
    </location>
</feature>
<feature type="compositionally biased region" description="Basic and acidic residues" evidence="2">
    <location>
        <begin position="231"/>
        <end position="243"/>
    </location>
</feature>
<evidence type="ECO:0000256" key="1">
    <source>
        <dbReference type="SAM" id="Coils"/>
    </source>
</evidence>
<feature type="coiled-coil region" evidence="1">
    <location>
        <begin position="931"/>
        <end position="965"/>
    </location>
</feature>
<dbReference type="Gene3D" id="1.10.1000.11">
    <property type="entry name" value="Arf Nucleotide-binding Site Opener,domain 2"/>
    <property type="match status" value="1"/>
</dbReference>
<dbReference type="SUPFAM" id="SSF50729">
    <property type="entry name" value="PH domain-like"/>
    <property type="match status" value="1"/>
</dbReference>
<dbReference type="PROSITE" id="PS50190">
    <property type="entry name" value="SEC7"/>
    <property type="match status" value="1"/>
</dbReference>
<feature type="compositionally biased region" description="Polar residues" evidence="2">
    <location>
        <begin position="1264"/>
        <end position="1278"/>
    </location>
</feature>
<feature type="compositionally biased region" description="Polar residues" evidence="2">
    <location>
        <begin position="1132"/>
        <end position="1149"/>
    </location>
</feature>
<dbReference type="CDD" id="cd00171">
    <property type="entry name" value="Sec7"/>
    <property type="match status" value="1"/>
</dbReference>
<reference evidence="5 6" key="1">
    <citation type="journal article" date="2018" name="Nat. Ecol. Evol.">
        <title>Pezizomycetes genomes reveal the molecular basis of ectomycorrhizal truffle lifestyle.</title>
        <authorList>
            <person name="Murat C."/>
            <person name="Payen T."/>
            <person name="Noel B."/>
            <person name="Kuo A."/>
            <person name="Morin E."/>
            <person name="Chen J."/>
            <person name="Kohler A."/>
            <person name="Krizsan K."/>
            <person name="Balestrini R."/>
            <person name="Da Silva C."/>
            <person name="Montanini B."/>
            <person name="Hainaut M."/>
            <person name="Levati E."/>
            <person name="Barry K.W."/>
            <person name="Belfiori B."/>
            <person name="Cichocki N."/>
            <person name="Clum A."/>
            <person name="Dockter R.B."/>
            <person name="Fauchery L."/>
            <person name="Guy J."/>
            <person name="Iotti M."/>
            <person name="Le Tacon F."/>
            <person name="Lindquist E.A."/>
            <person name="Lipzen A."/>
            <person name="Malagnac F."/>
            <person name="Mello A."/>
            <person name="Molinier V."/>
            <person name="Miyauchi S."/>
            <person name="Poulain J."/>
            <person name="Riccioni C."/>
            <person name="Rubini A."/>
            <person name="Sitrit Y."/>
            <person name="Splivallo R."/>
            <person name="Traeger S."/>
            <person name="Wang M."/>
            <person name="Zifcakova L."/>
            <person name="Wipf D."/>
            <person name="Zambonelli A."/>
            <person name="Paolocci F."/>
            <person name="Nowrousian M."/>
            <person name="Ottonello S."/>
            <person name="Baldrian P."/>
            <person name="Spatafora J.W."/>
            <person name="Henrissat B."/>
            <person name="Nagy L.G."/>
            <person name="Aury J.M."/>
            <person name="Wincker P."/>
            <person name="Grigoriev I.V."/>
            <person name="Bonfante P."/>
            <person name="Martin F.M."/>
        </authorList>
    </citation>
    <scope>NUCLEOTIDE SEQUENCE [LARGE SCALE GENOMIC DNA]</scope>
    <source>
        <strain evidence="5 6">RN42</strain>
    </source>
</reference>
<dbReference type="PANTHER" id="PTHR10663:SF405">
    <property type="entry name" value="ARF GUANINE NUCLEOTIDE EXCHANGE FACTOR SYT1"/>
    <property type="match status" value="1"/>
</dbReference>
<accession>A0A3N4HZ29</accession>
<keyword evidence="1" id="KW-0175">Coiled coil</keyword>
<feature type="compositionally biased region" description="Polar residues" evidence="2">
    <location>
        <begin position="1"/>
        <end position="14"/>
    </location>
</feature>
<evidence type="ECO:0000313" key="5">
    <source>
        <dbReference type="EMBL" id="RPA78939.1"/>
    </source>
</evidence>
<dbReference type="FunFam" id="1.10.1000.11:FF:000002">
    <property type="entry name" value="Cytohesin 1"/>
    <property type="match status" value="1"/>
</dbReference>
<gene>
    <name evidence="5" type="ORF">BJ508DRAFT_151119</name>
</gene>
<organism evidence="5 6">
    <name type="scientific">Ascobolus immersus RN42</name>
    <dbReference type="NCBI Taxonomy" id="1160509"/>
    <lineage>
        <taxon>Eukaryota</taxon>
        <taxon>Fungi</taxon>
        <taxon>Dikarya</taxon>
        <taxon>Ascomycota</taxon>
        <taxon>Pezizomycotina</taxon>
        <taxon>Pezizomycetes</taxon>
        <taxon>Pezizales</taxon>
        <taxon>Ascobolaceae</taxon>
        <taxon>Ascobolus</taxon>
    </lineage>
</organism>
<dbReference type="SMART" id="SM00222">
    <property type="entry name" value="Sec7"/>
    <property type="match status" value="1"/>
</dbReference>
<dbReference type="InterPro" id="IPR035999">
    <property type="entry name" value="Sec7_dom_sf"/>
</dbReference>
<feature type="domain" description="PH" evidence="3">
    <location>
        <begin position="744"/>
        <end position="873"/>
    </location>
</feature>
<feature type="compositionally biased region" description="Basic and acidic residues" evidence="2">
    <location>
        <begin position="1161"/>
        <end position="1177"/>
    </location>
</feature>
<feature type="region of interest" description="Disordered" evidence="2">
    <location>
        <begin position="150"/>
        <end position="266"/>
    </location>
</feature>